<gene>
    <name evidence="5" type="ORF">RFI_15038</name>
</gene>
<comment type="similarity">
    <text evidence="1">Belongs to the 5'(3')-deoxyribonucleotidase family.</text>
</comment>
<dbReference type="Proteomes" id="UP000023152">
    <property type="component" value="Unassembled WGS sequence"/>
</dbReference>
<evidence type="ECO:0000313" key="5">
    <source>
        <dbReference type="EMBL" id="ETO22162.1"/>
    </source>
</evidence>
<dbReference type="PANTHER" id="PTHR12103">
    <property type="entry name" value="5'-NUCLEOTIDASE DOMAIN-CONTAINING"/>
    <property type="match status" value="1"/>
</dbReference>
<evidence type="ECO:0000256" key="4">
    <source>
        <dbReference type="ARBA" id="ARBA00022842"/>
    </source>
</evidence>
<dbReference type="Pfam" id="PF05761">
    <property type="entry name" value="5_nucleotid"/>
    <property type="match status" value="1"/>
</dbReference>
<keyword evidence="6" id="KW-1185">Reference proteome</keyword>
<dbReference type="InterPro" id="IPR008380">
    <property type="entry name" value="HAD-SF_hydro_IG_5-nucl"/>
</dbReference>
<proteinExistence type="inferred from homology"/>
<dbReference type="GO" id="GO:0008253">
    <property type="term" value="F:5'-nucleotidase activity"/>
    <property type="evidence" value="ECO:0007669"/>
    <property type="project" value="TreeGrafter"/>
</dbReference>
<sequence length="313" mass="36562">SRAVYNGVDRQSLEAVLKQYGGLRVSERYYQENMRMLNDIFCIPEGCLYSNVIQELKDLHFDFHYDYVSMDIRTALDYLQDGGFIHRAIAKAPDEYLGKDPNLGKLFAKLLNSNIKLFLLTNVNYKLIRDSCEYLMEDVIKELGVKDWHVIFNWIVVQAKKPSWFNVPNRPFREFDLKTEQFVLSHVKEMKHNGLYFGGCLNEFHQMTGLRSHQVLYFGDNVTSYLTGPFKAGKWKTCAIVKQLEDEVEVNNSPEFMSTLLHILDIENLLHAAQVCTFSPFSFLFFFKKKKLFVHIYITFIIDEQMHTNATSI</sequence>
<evidence type="ECO:0000256" key="3">
    <source>
        <dbReference type="ARBA" id="ARBA00022801"/>
    </source>
</evidence>
<protein>
    <submittedName>
        <fullName evidence="5">Uncharacterized protein</fullName>
    </submittedName>
</protein>
<keyword evidence="3" id="KW-0378">Hydrolase</keyword>
<dbReference type="Gene3D" id="3.40.50.1000">
    <property type="entry name" value="HAD superfamily/HAD-like"/>
    <property type="match status" value="1"/>
</dbReference>
<keyword evidence="4" id="KW-0460">Magnesium</keyword>
<evidence type="ECO:0000256" key="1">
    <source>
        <dbReference type="ARBA" id="ARBA00009589"/>
    </source>
</evidence>
<dbReference type="SUPFAM" id="SSF56784">
    <property type="entry name" value="HAD-like"/>
    <property type="match status" value="1"/>
</dbReference>
<dbReference type="GO" id="GO:0046872">
    <property type="term" value="F:metal ion binding"/>
    <property type="evidence" value="ECO:0007669"/>
    <property type="project" value="UniProtKB-KW"/>
</dbReference>
<name>X6NA25_RETFI</name>
<reference evidence="5 6" key="1">
    <citation type="journal article" date="2013" name="Curr. Biol.">
        <title>The Genome of the Foraminiferan Reticulomyxa filosa.</title>
        <authorList>
            <person name="Glockner G."/>
            <person name="Hulsmann N."/>
            <person name="Schleicher M."/>
            <person name="Noegel A.A."/>
            <person name="Eichinger L."/>
            <person name="Gallinger C."/>
            <person name="Pawlowski J."/>
            <person name="Sierra R."/>
            <person name="Euteneuer U."/>
            <person name="Pillet L."/>
            <person name="Moustafa A."/>
            <person name="Platzer M."/>
            <person name="Groth M."/>
            <person name="Szafranski K."/>
            <person name="Schliwa M."/>
        </authorList>
    </citation>
    <scope>NUCLEOTIDE SEQUENCE [LARGE SCALE GENOMIC DNA]</scope>
</reference>
<evidence type="ECO:0000313" key="6">
    <source>
        <dbReference type="Proteomes" id="UP000023152"/>
    </source>
</evidence>
<feature type="non-terminal residue" evidence="5">
    <location>
        <position position="1"/>
    </location>
</feature>
<organism evidence="5 6">
    <name type="scientific">Reticulomyxa filosa</name>
    <dbReference type="NCBI Taxonomy" id="46433"/>
    <lineage>
        <taxon>Eukaryota</taxon>
        <taxon>Sar</taxon>
        <taxon>Rhizaria</taxon>
        <taxon>Retaria</taxon>
        <taxon>Foraminifera</taxon>
        <taxon>Monothalamids</taxon>
        <taxon>Reticulomyxidae</taxon>
        <taxon>Reticulomyxa</taxon>
    </lineage>
</organism>
<dbReference type="AlphaFoldDB" id="X6NA25"/>
<dbReference type="EMBL" id="ASPP01010981">
    <property type="protein sequence ID" value="ETO22162.1"/>
    <property type="molecule type" value="Genomic_DNA"/>
</dbReference>
<dbReference type="PANTHER" id="PTHR12103:SF12">
    <property type="entry name" value="FI20020P1"/>
    <property type="match status" value="1"/>
</dbReference>
<comment type="caution">
    <text evidence="5">The sequence shown here is derived from an EMBL/GenBank/DDBJ whole genome shotgun (WGS) entry which is preliminary data.</text>
</comment>
<keyword evidence="2" id="KW-0479">Metal-binding</keyword>
<dbReference type="InterPro" id="IPR023214">
    <property type="entry name" value="HAD_sf"/>
</dbReference>
<evidence type="ECO:0000256" key="2">
    <source>
        <dbReference type="ARBA" id="ARBA00022723"/>
    </source>
</evidence>
<dbReference type="InterPro" id="IPR036412">
    <property type="entry name" value="HAD-like_sf"/>
</dbReference>
<accession>X6NA25</accession>
<dbReference type="OrthoDB" id="409330at2759"/>